<dbReference type="EMBL" id="QCYY01001662">
    <property type="protein sequence ID" value="ROT76434.1"/>
    <property type="molecule type" value="Genomic_DNA"/>
</dbReference>
<dbReference type="GO" id="GO:0003677">
    <property type="term" value="F:DNA binding"/>
    <property type="evidence" value="ECO:0007669"/>
    <property type="project" value="UniProtKB-KW"/>
</dbReference>
<dbReference type="STRING" id="6689.A0A423TJ04"/>
<feature type="compositionally biased region" description="Polar residues" evidence="2">
    <location>
        <begin position="30"/>
        <end position="39"/>
    </location>
</feature>
<dbReference type="InterPro" id="IPR005542">
    <property type="entry name" value="PBX_PBC_dom"/>
</dbReference>
<dbReference type="GO" id="GO:0005634">
    <property type="term" value="C:nucleus"/>
    <property type="evidence" value="ECO:0007669"/>
    <property type="project" value="UniProtKB-SubCell"/>
</dbReference>
<keyword evidence="4" id="KW-0238">DNA-binding</keyword>
<name>A0A423TJ04_PENVA</name>
<reference evidence="4 5" key="2">
    <citation type="submission" date="2019-01" db="EMBL/GenBank/DDBJ databases">
        <title>The decoding of complex shrimp genome reveals the adaptation for benthos swimmer, frequently molting mechanism and breeding impact on genome.</title>
        <authorList>
            <person name="Sun Y."/>
            <person name="Gao Y."/>
            <person name="Yu Y."/>
        </authorList>
    </citation>
    <scope>NUCLEOTIDE SEQUENCE [LARGE SCALE GENOMIC DNA]</scope>
    <source>
        <tissue evidence="4">Muscle</tissue>
    </source>
</reference>
<dbReference type="GO" id="GO:0003700">
    <property type="term" value="F:DNA-binding transcription factor activity"/>
    <property type="evidence" value="ECO:0007669"/>
    <property type="project" value="InterPro"/>
</dbReference>
<keyword evidence="5" id="KW-1185">Reference proteome</keyword>
<dbReference type="AlphaFoldDB" id="A0A423TJ04"/>
<comment type="caution">
    <text evidence="4">The sequence shown here is derived from an EMBL/GenBank/DDBJ whole genome shotgun (WGS) entry which is preliminary data.</text>
</comment>
<protein>
    <submittedName>
        <fullName evidence="4">Putative homeobox protein extradenticle isoform X2</fullName>
    </submittedName>
</protein>
<dbReference type="PROSITE" id="PS51978">
    <property type="entry name" value="PBC"/>
    <property type="match status" value="1"/>
</dbReference>
<organism evidence="4 5">
    <name type="scientific">Penaeus vannamei</name>
    <name type="common">Whiteleg shrimp</name>
    <name type="synonym">Litopenaeus vannamei</name>
    <dbReference type="NCBI Taxonomy" id="6689"/>
    <lineage>
        <taxon>Eukaryota</taxon>
        <taxon>Metazoa</taxon>
        <taxon>Ecdysozoa</taxon>
        <taxon>Arthropoda</taxon>
        <taxon>Crustacea</taxon>
        <taxon>Multicrustacea</taxon>
        <taxon>Malacostraca</taxon>
        <taxon>Eumalacostraca</taxon>
        <taxon>Eucarida</taxon>
        <taxon>Decapoda</taxon>
        <taxon>Dendrobranchiata</taxon>
        <taxon>Penaeoidea</taxon>
        <taxon>Penaeidae</taxon>
        <taxon>Penaeus</taxon>
    </lineage>
</organism>
<reference evidence="4 5" key="1">
    <citation type="submission" date="2018-04" db="EMBL/GenBank/DDBJ databases">
        <authorList>
            <person name="Zhang X."/>
            <person name="Yuan J."/>
            <person name="Li F."/>
            <person name="Xiang J."/>
        </authorList>
    </citation>
    <scope>NUCLEOTIDE SEQUENCE [LARGE SCALE GENOMIC DNA]</scope>
    <source>
        <tissue evidence="4">Muscle</tissue>
    </source>
</reference>
<keyword evidence="4" id="KW-0371">Homeobox</keyword>
<dbReference type="Pfam" id="PF03792">
    <property type="entry name" value="PBC"/>
    <property type="match status" value="1"/>
</dbReference>
<proteinExistence type="predicted"/>
<comment type="subcellular location">
    <subcellularLocation>
        <location evidence="1">Nucleus</location>
    </subcellularLocation>
</comment>
<evidence type="ECO:0000259" key="3">
    <source>
        <dbReference type="PROSITE" id="PS51978"/>
    </source>
</evidence>
<gene>
    <name evidence="4" type="ORF">C7M84_004979</name>
</gene>
<evidence type="ECO:0000313" key="5">
    <source>
        <dbReference type="Proteomes" id="UP000283509"/>
    </source>
</evidence>
<dbReference type="OrthoDB" id="4187154at2759"/>
<accession>A0A423TJ04</accession>
<feature type="domain" description="PBC" evidence="3">
    <location>
        <begin position="42"/>
        <end position="174"/>
    </location>
</feature>
<evidence type="ECO:0000313" key="4">
    <source>
        <dbReference type="EMBL" id="ROT76434.1"/>
    </source>
</evidence>
<feature type="region of interest" description="Disordered" evidence="2">
    <location>
        <begin position="17"/>
        <end position="43"/>
    </location>
</feature>
<evidence type="ECO:0000256" key="2">
    <source>
        <dbReference type="SAM" id="MobiDB-lite"/>
    </source>
</evidence>
<sequence>MDDQQRGMMHPTSQAGMLMPQHYGMGGSVDQGQGTTTPDSEGRKQDINTILEQIMNITDQSLDEAQARKHTLNCHRMKPALFSVLCEIKEKTGAPVSRDIKARSRRLPGLLRLRRPLNTRVVVSHSAREGGFFPRWGFLARAAERRWGGELAHSGRQDGVGHAFSGPPYGLHAV</sequence>
<evidence type="ECO:0000256" key="1">
    <source>
        <dbReference type="ARBA" id="ARBA00004123"/>
    </source>
</evidence>
<dbReference type="Proteomes" id="UP000283509">
    <property type="component" value="Unassembled WGS sequence"/>
</dbReference>